<keyword evidence="1" id="KW-1133">Transmembrane helix</keyword>
<protein>
    <submittedName>
        <fullName evidence="2">Uncharacterized protein</fullName>
    </submittedName>
</protein>
<keyword evidence="1" id="KW-0472">Membrane</keyword>
<evidence type="ECO:0000313" key="3">
    <source>
        <dbReference type="Proteomes" id="UP001501565"/>
    </source>
</evidence>
<gene>
    <name evidence="2" type="ORF">GCM10022277_14490</name>
</gene>
<dbReference type="EMBL" id="BAABBN010000004">
    <property type="protein sequence ID" value="GAA3920033.1"/>
    <property type="molecule type" value="Genomic_DNA"/>
</dbReference>
<feature type="transmembrane region" description="Helical" evidence="1">
    <location>
        <begin position="32"/>
        <end position="52"/>
    </location>
</feature>
<keyword evidence="3" id="KW-1185">Reference proteome</keyword>
<comment type="caution">
    <text evidence="2">The sequence shown here is derived from an EMBL/GenBank/DDBJ whole genome shotgun (WGS) entry which is preliminary data.</text>
</comment>
<reference evidence="3" key="1">
    <citation type="journal article" date="2019" name="Int. J. Syst. Evol. Microbiol.">
        <title>The Global Catalogue of Microorganisms (GCM) 10K type strain sequencing project: providing services to taxonomists for standard genome sequencing and annotation.</title>
        <authorList>
            <consortium name="The Broad Institute Genomics Platform"/>
            <consortium name="The Broad Institute Genome Sequencing Center for Infectious Disease"/>
            <person name="Wu L."/>
            <person name="Ma J."/>
        </authorList>
    </citation>
    <scope>NUCLEOTIDE SEQUENCE [LARGE SCALE GENOMIC DNA]</scope>
    <source>
        <strain evidence="3">JCM 17551</strain>
    </source>
</reference>
<proteinExistence type="predicted"/>
<feature type="transmembrane region" description="Helical" evidence="1">
    <location>
        <begin position="58"/>
        <end position="79"/>
    </location>
</feature>
<organism evidence="2 3">
    <name type="scientific">Litoribacillus peritrichatus</name>
    <dbReference type="NCBI Taxonomy" id="718191"/>
    <lineage>
        <taxon>Bacteria</taxon>
        <taxon>Pseudomonadati</taxon>
        <taxon>Pseudomonadota</taxon>
        <taxon>Gammaproteobacteria</taxon>
        <taxon>Oceanospirillales</taxon>
        <taxon>Oceanospirillaceae</taxon>
        <taxon>Litoribacillus</taxon>
    </lineage>
</organism>
<name>A0ABP7MGN2_9GAMM</name>
<dbReference type="RefSeq" id="WP_344796980.1">
    <property type="nucleotide sequence ID" value="NZ_BAABBN010000004.1"/>
</dbReference>
<sequence>MKQALRKVFKPVLDIFENDEGPFEYKALNRKILVFISSIFFFLMLLVIYLIPENSDPGYYIPVVVFGCLSSVGLIVGLLGTDKAVAKIWNNR</sequence>
<evidence type="ECO:0000313" key="2">
    <source>
        <dbReference type="EMBL" id="GAA3920033.1"/>
    </source>
</evidence>
<accession>A0ABP7MGN2</accession>
<dbReference type="Proteomes" id="UP001501565">
    <property type="component" value="Unassembled WGS sequence"/>
</dbReference>
<evidence type="ECO:0000256" key="1">
    <source>
        <dbReference type="SAM" id="Phobius"/>
    </source>
</evidence>
<keyword evidence="1" id="KW-0812">Transmembrane</keyword>